<dbReference type="KEGG" id="phu:Phum_PHUM165710"/>
<dbReference type="Proteomes" id="UP000009046">
    <property type="component" value="Unassembled WGS sequence"/>
</dbReference>
<dbReference type="CTD" id="8236622"/>
<organism>
    <name type="scientific">Pediculus humanus subsp. corporis</name>
    <name type="common">Body louse</name>
    <dbReference type="NCBI Taxonomy" id="121224"/>
    <lineage>
        <taxon>Eukaryota</taxon>
        <taxon>Metazoa</taxon>
        <taxon>Ecdysozoa</taxon>
        <taxon>Arthropoda</taxon>
        <taxon>Hexapoda</taxon>
        <taxon>Insecta</taxon>
        <taxon>Pterygota</taxon>
        <taxon>Neoptera</taxon>
        <taxon>Paraneoptera</taxon>
        <taxon>Psocodea</taxon>
        <taxon>Troctomorpha</taxon>
        <taxon>Phthiraptera</taxon>
        <taxon>Anoplura</taxon>
        <taxon>Pediculidae</taxon>
        <taxon>Pediculus</taxon>
    </lineage>
</organism>
<keyword evidence="3" id="KW-1185">Reference proteome</keyword>
<dbReference type="GeneID" id="8236622"/>
<evidence type="ECO:0000313" key="2">
    <source>
        <dbReference type="EnsemblMetazoa" id="PHUM165710-PA"/>
    </source>
</evidence>
<evidence type="ECO:0000313" key="1">
    <source>
        <dbReference type="EMBL" id="EEB12230.1"/>
    </source>
</evidence>
<accession>E0VFS4</accession>
<reference evidence="2" key="3">
    <citation type="submission" date="2021-02" db="UniProtKB">
        <authorList>
            <consortium name="EnsemblMetazoa"/>
        </authorList>
    </citation>
    <scope>IDENTIFICATION</scope>
    <source>
        <strain evidence="2">USDA</strain>
    </source>
</reference>
<dbReference type="InParanoid" id="E0VFS4"/>
<dbReference type="RefSeq" id="XP_002424968.1">
    <property type="nucleotide sequence ID" value="XM_002424923.1"/>
</dbReference>
<protein>
    <submittedName>
        <fullName evidence="1 2">Uncharacterized protein</fullName>
    </submittedName>
</protein>
<dbReference type="EMBL" id="DS235124">
    <property type="protein sequence ID" value="EEB12230.1"/>
    <property type="molecule type" value="Genomic_DNA"/>
</dbReference>
<proteinExistence type="predicted"/>
<gene>
    <name evidence="2" type="primary">8236622</name>
    <name evidence="1" type="ORF">Phum_PHUM165710</name>
</gene>
<dbReference type="HOGENOM" id="CLU_641442_0_0_1"/>
<reference evidence="1" key="2">
    <citation type="submission" date="2007-04" db="EMBL/GenBank/DDBJ databases">
        <title>The genome of the human body louse.</title>
        <authorList>
            <consortium name="The Human Body Louse Genome Consortium"/>
            <person name="Kirkness E."/>
            <person name="Walenz B."/>
            <person name="Hass B."/>
            <person name="Bruggner R."/>
            <person name="Strausberg R."/>
        </authorList>
    </citation>
    <scope>NUCLEOTIDE SEQUENCE</scope>
    <source>
        <strain evidence="1">USDA</strain>
    </source>
</reference>
<dbReference type="EMBL" id="AAZO01001931">
    <property type="status" value="NOT_ANNOTATED_CDS"/>
    <property type="molecule type" value="Genomic_DNA"/>
</dbReference>
<dbReference type="VEuPathDB" id="VectorBase:PHUM165710"/>
<dbReference type="OrthoDB" id="10064535at2759"/>
<dbReference type="FunCoup" id="E0VFS4">
    <property type="interactions" value="93"/>
</dbReference>
<dbReference type="EnsemblMetazoa" id="PHUM165710-RA">
    <property type="protein sequence ID" value="PHUM165710-PA"/>
    <property type="gene ID" value="PHUM165710"/>
</dbReference>
<name>E0VFS4_PEDHC</name>
<sequence>MKSSKNIRNLKCSLTSSIFSKFSVTPFLKIHSDEVYRNSISRQYLSDNTAQKDLLKSNIYYKLANLYKGERKKYEIFLLNELLGECGFNKAVFLLEDKLKYKILNSDIKILKRVSIADKLMSIIEPFPNESICLNHINKNRTLTVDKIRNTIERHFLAWKLNVDYRMINKCFSSYSLLLLKGRSLNTLKQNVDAINTENSTKLEDELFETWVDMSFVKNIFLSVPFPVANTISLDFTNEQIKAGVPYFKRGLKRFFSTVLFLHSHPTLSNFKSHEKFLKLVEMPESILNLSNQDAEQEILEYLNSGNTYYSPRKLGISEKTFSFLTRHPRLSMSSFPTIIDTLDYLKTEYSEDEIIEALFIVLYPKHSIIDCINRIKENEEHVKNLNDFEETNLFQCGTKSKNKILQLCLYYLEKPHNFSGDGINDNH</sequence>
<dbReference type="AlphaFoldDB" id="E0VFS4"/>
<evidence type="ECO:0000313" key="3">
    <source>
        <dbReference type="Proteomes" id="UP000009046"/>
    </source>
</evidence>
<reference evidence="1" key="1">
    <citation type="submission" date="2007-04" db="EMBL/GenBank/DDBJ databases">
        <title>Annotation of Pediculus humanus corporis strain USDA.</title>
        <authorList>
            <person name="Kirkness E."/>
            <person name="Hannick L."/>
            <person name="Hass B."/>
            <person name="Bruggner R."/>
            <person name="Lawson D."/>
            <person name="Bidwell S."/>
            <person name="Joardar V."/>
            <person name="Caler E."/>
            <person name="Walenz B."/>
            <person name="Inman J."/>
            <person name="Schobel S."/>
            <person name="Galinsky K."/>
            <person name="Amedeo P."/>
            <person name="Strausberg R."/>
        </authorList>
    </citation>
    <scope>NUCLEOTIDE SEQUENCE</scope>
    <source>
        <strain evidence="1">USDA</strain>
    </source>
</reference>